<accession>A0ABS7L864</accession>
<dbReference type="PANTHER" id="PTHR43833:SF7">
    <property type="entry name" value="KTR SYSTEM POTASSIUM UPTAKE PROTEIN C"/>
    <property type="match status" value="1"/>
</dbReference>
<dbReference type="SUPFAM" id="SSF116726">
    <property type="entry name" value="TrkA C-terminal domain-like"/>
    <property type="match status" value="1"/>
</dbReference>
<dbReference type="InterPro" id="IPR036291">
    <property type="entry name" value="NAD(P)-bd_dom_sf"/>
</dbReference>
<evidence type="ECO:0000313" key="3">
    <source>
        <dbReference type="Proteomes" id="UP000779049"/>
    </source>
</evidence>
<protein>
    <submittedName>
        <fullName evidence="2">TrkA family potassium uptake protein</fullName>
    </submittedName>
</protein>
<dbReference type="Pfam" id="PF02080">
    <property type="entry name" value="TrkA_C"/>
    <property type="match status" value="1"/>
</dbReference>
<keyword evidence="3" id="KW-1185">Reference proteome</keyword>
<dbReference type="InterPro" id="IPR036721">
    <property type="entry name" value="RCK_C_sf"/>
</dbReference>
<dbReference type="InterPro" id="IPR006037">
    <property type="entry name" value="RCK_C"/>
</dbReference>
<proteinExistence type="predicted"/>
<reference evidence="2 3" key="1">
    <citation type="journal article" date="2020" name="New Microbes New Infect">
        <title>Sellimonas caecigallum sp. nov., description and genome sequence of a new member of the Sellimonas genus isolated from the cecum of feral chicken.</title>
        <authorList>
            <person name="Wongkuna S."/>
            <person name="Ghimire S."/>
            <person name="Antony L."/>
            <person name="Chankhamhaengdecha S."/>
            <person name="Janvilisri T."/>
            <person name="Scaria J."/>
        </authorList>
    </citation>
    <scope>NUCLEOTIDE SEQUENCE [LARGE SCALE GENOMIC DNA]</scope>
    <source>
        <strain evidence="2 3">SW451</strain>
    </source>
</reference>
<dbReference type="RefSeq" id="WP_087203196.1">
    <property type="nucleotide sequence ID" value="NZ_CP173660.1"/>
</dbReference>
<dbReference type="PANTHER" id="PTHR43833">
    <property type="entry name" value="POTASSIUM CHANNEL PROTEIN 2-RELATED-RELATED"/>
    <property type="match status" value="1"/>
</dbReference>
<dbReference type="Proteomes" id="UP000779049">
    <property type="component" value="Unassembled WGS sequence"/>
</dbReference>
<dbReference type="InterPro" id="IPR003148">
    <property type="entry name" value="RCK_N"/>
</dbReference>
<dbReference type="SUPFAM" id="SSF51735">
    <property type="entry name" value="NAD(P)-binding Rossmann-fold domains"/>
    <property type="match status" value="1"/>
</dbReference>
<dbReference type="EMBL" id="VIRV01000013">
    <property type="protein sequence ID" value="MBY0759294.1"/>
    <property type="molecule type" value="Genomic_DNA"/>
</dbReference>
<dbReference type="Gene3D" id="3.40.50.720">
    <property type="entry name" value="NAD(P)-binding Rossmann-like Domain"/>
    <property type="match status" value="1"/>
</dbReference>
<dbReference type="InterPro" id="IPR050721">
    <property type="entry name" value="Trk_Ktr_HKT_K-transport"/>
</dbReference>
<sequence length="224" mass="24952">MKKNKKAESFGVIGLGRFGTALAITLAKSGKEVIVLDENESKVKELRQYTDYAFVTKDLGIETLREAGIQNCDVVIVCIGQKMDVGILTTMCVIEMGVPRVISKALSTEQGAVLKKIGAEVVYPEKDMAFRLGKRLLSNHNFLDCIDLDNSIEIRQVNLPERLEGRSIEEVQLRRKYRMNIIAIGNESGTTIEILPEYRLQKGDVIVVIGKVEDIDAFEEAFGE</sequence>
<feature type="domain" description="RCK C-terminal" evidence="1">
    <location>
        <begin position="140"/>
        <end position="224"/>
    </location>
</feature>
<dbReference type="PROSITE" id="PS51202">
    <property type="entry name" value="RCK_C"/>
    <property type="match status" value="1"/>
</dbReference>
<dbReference type="Pfam" id="PF02254">
    <property type="entry name" value="TrkA_N"/>
    <property type="match status" value="1"/>
</dbReference>
<dbReference type="Gene3D" id="3.30.70.1450">
    <property type="entry name" value="Regulator of K+ conductance, C-terminal domain"/>
    <property type="match status" value="1"/>
</dbReference>
<comment type="caution">
    <text evidence="2">The sequence shown here is derived from an EMBL/GenBank/DDBJ whole genome shotgun (WGS) entry which is preliminary data.</text>
</comment>
<organism evidence="2 3">
    <name type="scientific">Sellimonas caecigallum</name>
    <dbReference type="NCBI Taxonomy" id="2592333"/>
    <lineage>
        <taxon>Bacteria</taxon>
        <taxon>Bacillati</taxon>
        <taxon>Bacillota</taxon>
        <taxon>Clostridia</taxon>
        <taxon>Lachnospirales</taxon>
        <taxon>Lachnospiraceae</taxon>
        <taxon>Sellimonas</taxon>
    </lineage>
</organism>
<gene>
    <name evidence="2" type="ORF">FLB61_09390</name>
</gene>
<evidence type="ECO:0000259" key="1">
    <source>
        <dbReference type="PROSITE" id="PS51202"/>
    </source>
</evidence>
<evidence type="ECO:0000313" key="2">
    <source>
        <dbReference type="EMBL" id="MBY0759294.1"/>
    </source>
</evidence>
<name>A0ABS7L864_9FIRM</name>